<evidence type="ECO:0000313" key="4">
    <source>
        <dbReference type="EMBL" id="TRX94491.1"/>
    </source>
</evidence>
<dbReference type="Proteomes" id="UP000319160">
    <property type="component" value="Unassembled WGS sequence"/>
</dbReference>
<name>A0A553I2S0_9PEZI</name>
<gene>
    <name evidence="4" type="ORF">FHL15_004646</name>
</gene>
<feature type="coiled-coil region" evidence="2">
    <location>
        <begin position="229"/>
        <end position="256"/>
    </location>
</feature>
<dbReference type="GO" id="GO:0051082">
    <property type="term" value="F:unfolded protein binding"/>
    <property type="evidence" value="ECO:0007669"/>
    <property type="project" value="TreeGrafter"/>
</dbReference>
<dbReference type="GO" id="GO:1990871">
    <property type="term" value="C:Vma12-Vma22 assembly complex"/>
    <property type="evidence" value="ECO:0007669"/>
    <property type="project" value="TreeGrafter"/>
</dbReference>
<keyword evidence="2" id="KW-0175">Coiled coil</keyword>
<dbReference type="OrthoDB" id="408631at2759"/>
<feature type="compositionally biased region" description="Polar residues" evidence="3">
    <location>
        <begin position="156"/>
        <end position="168"/>
    </location>
</feature>
<accession>A0A553I2S0</accession>
<protein>
    <recommendedName>
        <fullName evidence="1">Vacuolar ATPase assembly protein VMA22</fullName>
    </recommendedName>
</protein>
<dbReference type="PANTHER" id="PTHR31996:SF2">
    <property type="entry name" value="COILED-COIL DOMAIN-CONTAINING PROTEIN 115"/>
    <property type="match status" value="1"/>
</dbReference>
<dbReference type="Pfam" id="PF21730">
    <property type="entry name" value="Vma22_CCDC115"/>
    <property type="match status" value="2"/>
</dbReference>
<feature type="region of interest" description="Disordered" evidence="3">
    <location>
        <begin position="117"/>
        <end position="195"/>
    </location>
</feature>
<feature type="region of interest" description="Disordered" evidence="3">
    <location>
        <begin position="69"/>
        <end position="92"/>
    </location>
</feature>
<comment type="caution">
    <text evidence="4">The sequence shown here is derived from an EMBL/GenBank/DDBJ whole genome shotgun (WGS) entry which is preliminary data.</text>
</comment>
<organism evidence="4 5">
    <name type="scientific">Xylaria flabelliformis</name>
    <dbReference type="NCBI Taxonomy" id="2512241"/>
    <lineage>
        <taxon>Eukaryota</taxon>
        <taxon>Fungi</taxon>
        <taxon>Dikarya</taxon>
        <taxon>Ascomycota</taxon>
        <taxon>Pezizomycotina</taxon>
        <taxon>Sordariomycetes</taxon>
        <taxon>Xylariomycetidae</taxon>
        <taxon>Xylariales</taxon>
        <taxon>Xylariaceae</taxon>
        <taxon>Xylaria</taxon>
    </lineage>
</organism>
<feature type="region of interest" description="Disordered" evidence="3">
    <location>
        <begin position="260"/>
        <end position="286"/>
    </location>
</feature>
<reference evidence="5" key="1">
    <citation type="submission" date="2019-06" db="EMBL/GenBank/DDBJ databases">
        <title>Draft genome sequence of the griseofulvin-producing fungus Xylaria cubensis strain G536.</title>
        <authorList>
            <person name="Mead M.E."/>
            <person name="Raja H.A."/>
            <person name="Steenwyk J.L."/>
            <person name="Knowles S.L."/>
            <person name="Oberlies N.H."/>
            <person name="Rokas A."/>
        </authorList>
    </citation>
    <scope>NUCLEOTIDE SEQUENCE [LARGE SCALE GENOMIC DNA]</scope>
    <source>
        <strain evidence="5">G536</strain>
    </source>
</reference>
<keyword evidence="5" id="KW-1185">Reference proteome</keyword>
<evidence type="ECO:0000313" key="5">
    <source>
        <dbReference type="Proteomes" id="UP000319160"/>
    </source>
</evidence>
<proteinExistence type="predicted"/>
<dbReference type="EMBL" id="VFLP01000022">
    <property type="protein sequence ID" value="TRX94491.1"/>
    <property type="molecule type" value="Genomic_DNA"/>
</dbReference>
<sequence>MDQDHIDSLLERYLHLLHEYTSLREELATLQIGMYQNIARANFAAERGLRFGQDYYDDRMQASRRLAISYQSRDQAQDQSESESRDKRDPTVLSGVVPSFTVISPAAAACVSSLAAKDSKVGVETPDSRPHPEAEVEADSMEQSAVETTKTEEAGSASTPSSRASIVSKSMEDAEATASENSVPEVEEGRATQQKSNDPIRWFGLLTPVPLRQAQTQSIRVIEHVIPRLASVNVEMAEVEIEVRRARKRRAKAAAAAAAIRLSQQGGREQEAGARTEGSPTSDICA</sequence>
<dbReference type="PANTHER" id="PTHR31996">
    <property type="entry name" value="COILED-COIL DOMAIN-CONTAINING PROTEIN 115"/>
    <property type="match status" value="1"/>
</dbReference>
<evidence type="ECO:0000256" key="3">
    <source>
        <dbReference type="SAM" id="MobiDB-lite"/>
    </source>
</evidence>
<dbReference type="STRING" id="2512241.A0A553I2S0"/>
<evidence type="ECO:0000256" key="1">
    <source>
        <dbReference type="ARBA" id="ARBA00093634"/>
    </source>
</evidence>
<feature type="compositionally biased region" description="Polar residues" evidence="3">
    <location>
        <begin position="69"/>
        <end position="79"/>
    </location>
</feature>
<dbReference type="InterPro" id="IPR040357">
    <property type="entry name" value="Vma22/CCDC115"/>
</dbReference>
<dbReference type="GO" id="GO:0070072">
    <property type="term" value="P:vacuolar proton-transporting V-type ATPase complex assembly"/>
    <property type="evidence" value="ECO:0007669"/>
    <property type="project" value="InterPro"/>
</dbReference>
<dbReference type="AlphaFoldDB" id="A0A553I2S0"/>
<evidence type="ECO:0000256" key="2">
    <source>
        <dbReference type="SAM" id="Coils"/>
    </source>
</evidence>
<feature type="compositionally biased region" description="Basic and acidic residues" evidence="3">
    <location>
        <begin position="117"/>
        <end position="134"/>
    </location>
</feature>